<dbReference type="RefSeq" id="WP_311425638.1">
    <property type="nucleotide sequence ID" value="NZ_JAVREH010000130.1"/>
</dbReference>
<dbReference type="EMBL" id="JAVREH010000130">
    <property type="protein sequence ID" value="MDT0264503.1"/>
    <property type="molecule type" value="Genomic_DNA"/>
</dbReference>
<keyword evidence="2" id="KW-1185">Reference proteome</keyword>
<sequence length="111" mass="12290">MSRFWPPTEVPQQDYERLRSAVLASGRLPDELAAARFARRGLAGLIIWPDAEPVFSARVLGAARAAWTPYADPRVAVLAATYRLLLETAQPDIAQPDQPYPDSRMASGQQR</sequence>
<protein>
    <submittedName>
        <fullName evidence="1">Uncharacterized protein</fullName>
    </submittedName>
</protein>
<name>A0ABU2JJT3_9ACTN</name>
<proteinExistence type="predicted"/>
<accession>A0ABU2JJT3</accession>
<evidence type="ECO:0000313" key="2">
    <source>
        <dbReference type="Proteomes" id="UP001183176"/>
    </source>
</evidence>
<organism evidence="1 2">
    <name type="scientific">Jatrophihabitans lederbergiae</name>
    <dbReference type="NCBI Taxonomy" id="3075547"/>
    <lineage>
        <taxon>Bacteria</taxon>
        <taxon>Bacillati</taxon>
        <taxon>Actinomycetota</taxon>
        <taxon>Actinomycetes</taxon>
        <taxon>Jatrophihabitantales</taxon>
        <taxon>Jatrophihabitantaceae</taxon>
        <taxon>Jatrophihabitans</taxon>
    </lineage>
</organism>
<dbReference type="Proteomes" id="UP001183176">
    <property type="component" value="Unassembled WGS sequence"/>
</dbReference>
<comment type="caution">
    <text evidence="1">The sequence shown here is derived from an EMBL/GenBank/DDBJ whole genome shotgun (WGS) entry which is preliminary data.</text>
</comment>
<reference evidence="2" key="1">
    <citation type="submission" date="2023-07" db="EMBL/GenBank/DDBJ databases">
        <title>30 novel species of actinomycetes from the DSMZ collection.</title>
        <authorList>
            <person name="Nouioui I."/>
        </authorList>
    </citation>
    <scope>NUCLEOTIDE SEQUENCE [LARGE SCALE GENOMIC DNA]</scope>
    <source>
        <strain evidence="2">DSM 44399</strain>
    </source>
</reference>
<gene>
    <name evidence="1" type="ORF">RM423_24430</name>
</gene>
<evidence type="ECO:0000313" key="1">
    <source>
        <dbReference type="EMBL" id="MDT0264503.1"/>
    </source>
</evidence>